<proteinExistence type="predicted"/>
<gene>
    <name evidence="1" type="ORF">L3Q82_020042</name>
</gene>
<dbReference type="EMBL" id="CM041553">
    <property type="protein sequence ID" value="KAI3353520.1"/>
    <property type="molecule type" value="Genomic_DNA"/>
</dbReference>
<reference evidence="1" key="1">
    <citation type="submission" date="2022-04" db="EMBL/GenBank/DDBJ databases">
        <title>Jade perch genome.</title>
        <authorList>
            <person name="Chao B."/>
        </authorList>
    </citation>
    <scope>NUCLEOTIDE SEQUENCE</scope>
    <source>
        <strain evidence="1">CB-2022</strain>
    </source>
</reference>
<keyword evidence="2" id="KW-1185">Reference proteome</keyword>
<sequence>MRAVSGGNRAGEGRDSEEMESNLSCLSSLKDGDNVVYVQPHYKESYRLAIYALLCGGKEAYEEFLRAEQISHFLSEEEILFVLENAELPVVEKDSEGKQVTDGVSPSTYFPTESDEEVPDLDLGWPEISLEGVETSISLLFHPPRHNTPTIKEVVRKQIQEARQIIAIAMDVFTDVDIFKELITATLRGVVVYILLDESHFKSFLTMSHRLGINIHNFKNIRVRTVQGQQYQCRSGVKFHGGLEQKFILVDCQTVLYGTYSFTWSFEKINLSMVLVITGQLACSYDEEFRRLYARSMAPAVLSRERSFVHYLRENVTMQSPNSSHLSLNQIDMRSRVMYGMRSAQDDRFNNAAMLTRGRSMQERLHQSHCPDMGNLVRGHSYGGELQKLNSMSRLRMGTKDIGGPVTPERTGSNQRGSDLTNRLSQQHLRHWTRYGADQNLIPFNSETSLHRWKMDTYLNDNTVPLDASCDALSPMTSPYNSLTGLNEHQSQLIQSRSRDIKSRMEEMRQKRLSLQDYANLKQSQESLRSMYQPLERSKYMSSLRGLDMRQSLAELEPNTQNGSNVELANHKDIEPDKDGNNREQILTDGHRSASHHNVKTAPDRKTTQTYDWHEPLSRTTSAAELEIKLNDPSLKLSHMQPSGLNPHQRVMESLSEIPEEKEGSNSRFNSSDSAAFKEGNEDIHKGEIAVSKENSSLLAEPQHQDQTRESHDSVVQAANSSGSADPREGSKPVSNEVQTTPKILNSSAGSQHAVEVKSSPTEKAQGEEPTLQRKNSMRMKVYSLFTSDENKASKKEEKSLQRKASLRSQNPSGSNQPLRVDHSHASAVEQTTKKGHSPSTSRDHKSSSGATETEKQKSHFLRLSPLRSSKKKANLAAEQDGGSESNLKEEREAVYHRDKVYSRFEYLLNNDSAALDKPTRTHPSEKDKRSSLNRHDSGYSAYQSQSGTDNKLGRFMQRVGSLINKNK</sequence>
<evidence type="ECO:0000313" key="2">
    <source>
        <dbReference type="Proteomes" id="UP000831701"/>
    </source>
</evidence>
<protein>
    <submittedName>
        <fullName evidence="1">Uncharacterized protein</fullName>
    </submittedName>
</protein>
<name>A0ACB8VDS1_9TELE</name>
<organism evidence="1 2">
    <name type="scientific">Scortum barcoo</name>
    <name type="common">barcoo grunter</name>
    <dbReference type="NCBI Taxonomy" id="214431"/>
    <lineage>
        <taxon>Eukaryota</taxon>
        <taxon>Metazoa</taxon>
        <taxon>Chordata</taxon>
        <taxon>Craniata</taxon>
        <taxon>Vertebrata</taxon>
        <taxon>Euteleostomi</taxon>
        <taxon>Actinopterygii</taxon>
        <taxon>Neopterygii</taxon>
        <taxon>Teleostei</taxon>
        <taxon>Neoteleostei</taxon>
        <taxon>Acanthomorphata</taxon>
        <taxon>Eupercaria</taxon>
        <taxon>Centrarchiformes</taxon>
        <taxon>Terapontoidei</taxon>
        <taxon>Terapontidae</taxon>
        <taxon>Scortum</taxon>
    </lineage>
</organism>
<evidence type="ECO:0000313" key="1">
    <source>
        <dbReference type="EMBL" id="KAI3353520.1"/>
    </source>
</evidence>
<comment type="caution">
    <text evidence="1">The sequence shown here is derived from an EMBL/GenBank/DDBJ whole genome shotgun (WGS) entry which is preliminary data.</text>
</comment>
<dbReference type="Proteomes" id="UP000831701">
    <property type="component" value="Chromosome 23"/>
</dbReference>
<accession>A0ACB8VDS1</accession>